<proteinExistence type="inferred from homology"/>
<dbReference type="InterPro" id="IPR010917">
    <property type="entry name" value="TonB_rcpt_CS"/>
</dbReference>
<evidence type="ECO:0000256" key="3">
    <source>
        <dbReference type="ARBA" id="ARBA00022452"/>
    </source>
</evidence>
<comment type="similarity">
    <text evidence="7">Belongs to the TonB-dependent receptor family.</text>
</comment>
<comment type="caution">
    <text evidence="9">The sequence shown here is derived from an EMBL/GenBank/DDBJ whole genome shotgun (WGS) entry which is preliminary data.</text>
</comment>
<dbReference type="Proteomes" id="UP000282378">
    <property type="component" value="Unassembled WGS sequence"/>
</dbReference>
<feature type="short sequence motif" description="TonB C-terminal box" evidence="8">
    <location>
        <begin position="30"/>
        <end position="47"/>
    </location>
</feature>
<evidence type="ECO:0000313" key="9">
    <source>
        <dbReference type="EMBL" id="RML31810.1"/>
    </source>
</evidence>
<protein>
    <submittedName>
        <fullName evidence="9">Uncharacterized protein</fullName>
    </submittedName>
</protein>
<keyword evidence="6 7" id="KW-0998">Cell outer membrane</keyword>
<dbReference type="Gene3D" id="2.40.170.20">
    <property type="entry name" value="TonB-dependent receptor, beta-barrel domain"/>
    <property type="match status" value="1"/>
</dbReference>
<keyword evidence="3 7" id="KW-1134">Transmembrane beta strand</keyword>
<dbReference type="InterPro" id="IPR036942">
    <property type="entry name" value="Beta-barrel_TonB_sf"/>
</dbReference>
<keyword evidence="2 7" id="KW-0813">Transport</keyword>
<dbReference type="PROSITE" id="PS52016">
    <property type="entry name" value="TONB_DEPENDENT_REC_3"/>
    <property type="match status" value="1"/>
</dbReference>
<dbReference type="AlphaFoldDB" id="A0A3M2UXW9"/>
<evidence type="ECO:0000256" key="7">
    <source>
        <dbReference type="PROSITE-ProRule" id="PRU01360"/>
    </source>
</evidence>
<evidence type="ECO:0000256" key="1">
    <source>
        <dbReference type="ARBA" id="ARBA00004571"/>
    </source>
</evidence>
<sequence>GYDTVLRLTVDNLFDKRYWRDAGEYLGDDYLFMGAPRTASLSASVNF</sequence>
<reference evidence="9 10" key="1">
    <citation type="submission" date="2018-08" db="EMBL/GenBank/DDBJ databases">
        <title>Recombination of ecologically and evolutionarily significant loci maintains genetic cohesion in the Pseudomonas syringae species complex.</title>
        <authorList>
            <person name="Dillon M."/>
            <person name="Thakur S."/>
            <person name="Almeida R.N.D."/>
            <person name="Weir B.S."/>
            <person name="Guttman D.S."/>
        </authorList>
    </citation>
    <scope>NUCLEOTIDE SEQUENCE [LARGE SCALE GENOMIC DNA]</scope>
    <source>
        <strain evidence="9 10">88_10</strain>
    </source>
</reference>
<dbReference type="PROSITE" id="PS01156">
    <property type="entry name" value="TONB_DEPENDENT_REC_2"/>
    <property type="match status" value="1"/>
</dbReference>
<gene>
    <name evidence="9" type="ORF">APX70_04229</name>
</gene>
<keyword evidence="5 7" id="KW-0472">Membrane</keyword>
<organism evidence="9 10">
    <name type="scientific">Pseudomonas syringae pv. maculicola</name>
    <dbReference type="NCBI Taxonomy" id="59511"/>
    <lineage>
        <taxon>Bacteria</taxon>
        <taxon>Pseudomonadati</taxon>
        <taxon>Pseudomonadota</taxon>
        <taxon>Gammaproteobacteria</taxon>
        <taxon>Pseudomonadales</taxon>
        <taxon>Pseudomonadaceae</taxon>
        <taxon>Pseudomonas</taxon>
    </lineage>
</organism>
<evidence type="ECO:0000313" key="10">
    <source>
        <dbReference type="Proteomes" id="UP000282378"/>
    </source>
</evidence>
<evidence type="ECO:0000256" key="4">
    <source>
        <dbReference type="ARBA" id="ARBA00022692"/>
    </source>
</evidence>
<evidence type="ECO:0000256" key="2">
    <source>
        <dbReference type="ARBA" id="ARBA00022448"/>
    </source>
</evidence>
<name>A0A3M2UXW9_PSEYM</name>
<dbReference type="SUPFAM" id="SSF56935">
    <property type="entry name" value="Porins"/>
    <property type="match status" value="1"/>
</dbReference>
<dbReference type="EMBL" id="RBNL01004433">
    <property type="protein sequence ID" value="RML31810.1"/>
    <property type="molecule type" value="Genomic_DNA"/>
</dbReference>
<keyword evidence="4 7" id="KW-0812">Transmembrane</keyword>
<feature type="non-terminal residue" evidence="9">
    <location>
        <position position="1"/>
    </location>
</feature>
<evidence type="ECO:0000256" key="6">
    <source>
        <dbReference type="ARBA" id="ARBA00023237"/>
    </source>
</evidence>
<evidence type="ECO:0000256" key="8">
    <source>
        <dbReference type="PROSITE-ProRule" id="PRU10144"/>
    </source>
</evidence>
<evidence type="ECO:0000256" key="5">
    <source>
        <dbReference type="ARBA" id="ARBA00023136"/>
    </source>
</evidence>
<dbReference type="GO" id="GO:0009279">
    <property type="term" value="C:cell outer membrane"/>
    <property type="evidence" value="ECO:0007669"/>
    <property type="project" value="UniProtKB-SubCell"/>
</dbReference>
<dbReference type="InterPro" id="IPR039426">
    <property type="entry name" value="TonB-dep_rcpt-like"/>
</dbReference>
<accession>A0A3M2UXW9</accession>
<comment type="subcellular location">
    <subcellularLocation>
        <location evidence="1 7">Cell outer membrane</location>
        <topology evidence="1 7">Multi-pass membrane protein</topology>
    </subcellularLocation>
</comment>